<sequence>MFMLSIFAFATFIFYLKSKFLSVNENILSSIAYILGISTLIIGFLVYFRDEPLQTNILYLAFIP</sequence>
<reference evidence="2 3" key="1">
    <citation type="submission" date="2018-06" db="EMBL/GenBank/DDBJ databases">
        <authorList>
            <consortium name="Pathogen Informatics"/>
            <person name="Doyle S."/>
        </authorList>
    </citation>
    <scope>NUCLEOTIDE SEQUENCE [LARGE SCALE GENOMIC DNA]</scope>
    <source>
        <strain evidence="2 3">NCTC13102</strain>
    </source>
</reference>
<evidence type="ECO:0000313" key="3">
    <source>
        <dbReference type="Proteomes" id="UP000250166"/>
    </source>
</evidence>
<evidence type="ECO:0000313" key="2">
    <source>
        <dbReference type="EMBL" id="SQB98774.1"/>
    </source>
</evidence>
<keyword evidence="1" id="KW-0812">Transmembrane</keyword>
<protein>
    <submittedName>
        <fullName evidence="2">Uncharacterized protein</fullName>
    </submittedName>
</protein>
<dbReference type="AlphaFoldDB" id="A0A2X3BG74"/>
<dbReference type="EMBL" id="UAWL01000006">
    <property type="protein sequence ID" value="SQB98774.1"/>
    <property type="molecule type" value="Genomic_DNA"/>
</dbReference>
<proteinExistence type="predicted"/>
<accession>A0A2X3BG74</accession>
<name>A0A2X3BG74_9HELI</name>
<organism evidence="2 3">
    <name type="scientific">Helicobacter fennelliae</name>
    <dbReference type="NCBI Taxonomy" id="215"/>
    <lineage>
        <taxon>Bacteria</taxon>
        <taxon>Pseudomonadati</taxon>
        <taxon>Campylobacterota</taxon>
        <taxon>Epsilonproteobacteria</taxon>
        <taxon>Campylobacterales</taxon>
        <taxon>Helicobacteraceae</taxon>
        <taxon>Helicobacter</taxon>
    </lineage>
</organism>
<keyword evidence="1" id="KW-1133">Transmembrane helix</keyword>
<feature type="transmembrane region" description="Helical" evidence="1">
    <location>
        <begin position="28"/>
        <end position="48"/>
    </location>
</feature>
<evidence type="ECO:0000256" key="1">
    <source>
        <dbReference type="SAM" id="Phobius"/>
    </source>
</evidence>
<dbReference type="Proteomes" id="UP000250166">
    <property type="component" value="Unassembled WGS sequence"/>
</dbReference>
<keyword evidence="1" id="KW-0472">Membrane</keyword>
<gene>
    <name evidence="2" type="ORF">NCTC13102_01241</name>
</gene>
<dbReference type="RefSeq" id="WP_023949911.1">
    <property type="nucleotide sequence ID" value="NZ_JAERIV010000023.1"/>
</dbReference>